<dbReference type="InterPro" id="IPR016193">
    <property type="entry name" value="Cytidine_deaminase-like"/>
</dbReference>
<organism evidence="11 12">
    <name type="scientific">Coleofasciculus chthonoplastes PCC 7420</name>
    <dbReference type="NCBI Taxonomy" id="118168"/>
    <lineage>
        <taxon>Bacteria</taxon>
        <taxon>Bacillati</taxon>
        <taxon>Cyanobacteriota</taxon>
        <taxon>Cyanophyceae</taxon>
        <taxon>Coleofasciculales</taxon>
        <taxon>Coleofasciculaceae</taxon>
        <taxon>Coleofasciculus</taxon>
    </lineage>
</organism>
<feature type="binding site" evidence="8">
    <location>
        <position position="63"/>
    </location>
    <ligand>
        <name>Zn(2+)</name>
        <dbReference type="ChEBI" id="CHEBI:29105"/>
        <note>catalytic</note>
    </ligand>
</feature>
<feature type="binding site" evidence="8">
    <location>
        <position position="93"/>
    </location>
    <ligand>
        <name>Zn(2+)</name>
        <dbReference type="ChEBI" id="CHEBI:29105"/>
        <note>catalytic</note>
    </ligand>
</feature>
<evidence type="ECO:0000256" key="5">
    <source>
        <dbReference type="ARBA" id="ARBA00022801"/>
    </source>
</evidence>
<dbReference type="EMBL" id="DS989849">
    <property type="protein sequence ID" value="EDX75539.1"/>
    <property type="molecule type" value="Genomic_DNA"/>
</dbReference>
<dbReference type="PROSITE" id="PS00903">
    <property type="entry name" value="CYT_DCMP_DEAMINASES_1"/>
    <property type="match status" value="1"/>
</dbReference>
<dbReference type="InterPro" id="IPR028883">
    <property type="entry name" value="tRNA_aden_deaminase"/>
</dbReference>
<dbReference type="SUPFAM" id="SSF53927">
    <property type="entry name" value="Cytidine deaminase-like"/>
    <property type="match status" value="1"/>
</dbReference>
<dbReference type="InterPro" id="IPR016192">
    <property type="entry name" value="APOBEC/CMP_deaminase_Zn-bd"/>
</dbReference>
<dbReference type="HOGENOM" id="CLU_025810_3_2_3"/>
<dbReference type="EC" id="3.5.4.33" evidence="8"/>
<keyword evidence="6 8" id="KW-0862">Zinc</keyword>
<evidence type="ECO:0000313" key="12">
    <source>
        <dbReference type="Proteomes" id="UP000003835"/>
    </source>
</evidence>
<dbReference type="PANTHER" id="PTHR11079:SF202">
    <property type="entry name" value="TRNA-SPECIFIC ADENOSINE DEAMINASE"/>
    <property type="match status" value="1"/>
</dbReference>
<comment type="catalytic activity">
    <reaction evidence="7 8">
        <text>adenosine(34) in tRNA + H2O + H(+) = inosine(34) in tRNA + NH4(+)</text>
        <dbReference type="Rhea" id="RHEA:43168"/>
        <dbReference type="Rhea" id="RHEA-COMP:10373"/>
        <dbReference type="Rhea" id="RHEA-COMP:10374"/>
        <dbReference type="ChEBI" id="CHEBI:15377"/>
        <dbReference type="ChEBI" id="CHEBI:15378"/>
        <dbReference type="ChEBI" id="CHEBI:28938"/>
        <dbReference type="ChEBI" id="CHEBI:74411"/>
        <dbReference type="ChEBI" id="CHEBI:82852"/>
        <dbReference type="EC" id="3.5.4.33"/>
    </reaction>
</comment>
<evidence type="ECO:0000256" key="9">
    <source>
        <dbReference type="SAM" id="MobiDB-lite"/>
    </source>
</evidence>
<dbReference type="RefSeq" id="WP_006101246.1">
    <property type="nucleotide sequence ID" value="NZ_DS989849.1"/>
</dbReference>
<dbReference type="InterPro" id="IPR058535">
    <property type="entry name" value="MafB19-deam"/>
</dbReference>
<comment type="subunit">
    <text evidence="2 8">Homodimer.</text>
</comment>
<evidence type="ECO:0000256" key="7">
    <source>
        <dbReference type="ARBA" id="ARBA00048045"/>
    </source>
</evidence>
<feature type="binding site" evidence="8">
    <location>
        <position position="96"/>
    </location>
    <ligand>
        <name>Zn(2+)</name>
        <dbReference type="ChEBI" id="CHEBI:29105"/>
        <note>catalytic</note>
    </ligand>
</feature>
<dbReference type="NCBIfam" id="NF008113">
    <property type="entry name" value="PRK10860.1"/>
    <property type="match status" value="1"/>
</dbReference>
<dbReference type="PANTHER" id="PTHR11079">
    <property type="entry name" value="CYTOSINE DEAMINASE FAMILY MEMBER"/>
    <property type="match status" value="1"/>
</dbReference>
<proteinExistence type="inferred from homology"/>
<dbReference type="CDD" id="cd01285">
    <property type="entry name" value="nucleoside_deaminase"/>
    <property type="match status" value="1"/>
</dbReference>
<dbReference type="OrthoDB" id="9802676at2"/>
<keyword evidence="4 8" id="KW-0479">Metal-binding</keyword>
<dbReference type="InterPro" id="IPR002125">
    <property type="entry name" value="CMP_dCMP_dom"/>
</dbReference>
<evidence type="ECO:0000256" key="1">
    <source>
        <dbReference type="ARBA" id="ARBA00010669"/>
    </source>
</evidence>
<dbReference type="eggNOG" id="COG0590">
    <property type="taxonomic scope" value="Bacteria"/>
</dbReference>
<keyword evidence="12" id="KW-1185">Reference proteome</keyword>
<dbReference type="HAMAP" id="MF_00972">
    <property type="entry name" value="tRNA_aden_deaminase"/>
    <property type="match status" value="1"/>
</dbReference>
<keyword evidence="5 8" id="KW-0378">Hydrolase</keyword>
<dbReference type="PROSITE" id="PS51747">
    <property type="entry name" value="CYT_DCMP_DEAMINASES_2"/>
    <property type="match status" value="1"/>
</dbReference>
<evidence type="ECO:0000256" key="8">
    <source>
        <dbReference type="HAMAP-Rule" id="MF_00972"/>
    </source>
</evidence>
<evidence type="ECO:0000313" key="11">
    <source>
        <dbReference type="EMBL" id="EDX75539.1"/>
    </source>
</evidence>
<accession>B4VR66</accession>
<evidence type="ECO:0000259" key="10">
    <source>
        <dbReference type="PROSITE" id="PS51747"/>
    </source>
</evidence>
<feature type="region of interest" description="Disordered" evidence="9">
    <location>
        <begin position="167"/>
        <end position="186"/>
    </location>
</feature>
<feature type="domain" description="CMP/dCMP-type deaminase" evidence="10">
    <location>
        <begin position="11"/>
        <end position="139"/>
    </location>
</feature>
<dbReference type="AlphaFoldDB" id="B4VR66"/>
<dbReference type="Gene3D" id="3.40.140.10">
    <property type="entry name" value="Cytidine Deaminase, domain 2"/>
    <property type="match status" value="1"/>
</dbReference>
<feature type="active site" description="Proton donor" evidence="8">
    <location>
        <position position="65"/>
    </location>
</feature>
<protein>
    <recommendedName>
        <fullName evidence="8">tRNA-specific adenosine deaminase</fullName>
        <ecNumber evidence="8">3.5.4.33</ecNumber>
    </recommendedName>
</protein>
<gene>
    <name evidence="8" type="primary">tadA</name>
    <name evidence="11" type="ORF">MC7420_1457</name>
</gene>
<evidence type="ECO:0000256" key="2">
    <source>
        <dbReference type="ARBA" id="ARBA00011738"/>
    </source>
</evidence>
<dbReference type="GO" id="GO:0052717">
    <property type="term" value="F:tRNA-specific adenosine-34 deaminase activity"/>
    <property type="evidence" value="ECO:0007669"/>
    <property type="project" value="UniProtKB-UniRule"/>
</dbReference>
<dbReference type="GO" id="GO:0002100">
    <property type="term" value="P:tRNA wobble adenosine to inosine editing"/>
    <property type="evidence" value="ECO:0007669"/>
    <property type="project" value="UniProtKB-UniRule"/>
</dbReference>
<evidence type="ECO:0000256" key="6">
    <source>
        <dbReference type="ARBA" id="ARBA00022833"/>
    </source>
</evidence>
<reference evidence="11 12" key="1">
    <citation type="submission" date="2008-07" db="EMBL/GenBank/DDBJ databases">
        <authorList>
            <person name="Tandeau de Marsac N."/>
            <person name="Ferriera S."/>
            <person name="Johnson J."/>
            <person name="Kravitz S."/>
            <person name="Beeson K."/>
            <person name="Sutton G."/>
            <person name="Rogers Y.-H."/>
            <person name="Friedman R."/>
            <person name="Frazier M."/>
            <person name="Venter J.C."/>
        </authorList>
    </citation>
    <scope>NUCLEOTIDE SEQUENCE [LARGE SCALE GENOMIC DNA]</scope>
    <source>
        <strain evidence="11 12">PCC 7420</strain>
    </source>
</reference>
<dbReference type="Proteomes" id="UP000003835">
    <property type="component" value="Unassembled WGS sequence"/>
</dbReference>
<evidence type="ECO:0000256" key="3">
    <source>
        <dbReference type="ARBA" id="ARBA00022694"/>
    </source>
</evidence>
<dbReference type="GO" id="GO:0008270">
    <property type="term" value="F:zinc ion binding"/>
    <property type="evidence" value="ECO:0007669"/>
    <property type="project" value="UniProtKB-UniRule"/>
</dbReference>
<evidence type="ECO:0000256" key="4">
    <source>
        <dbReference type="ARBA" id="ARBA00022723"/>
    </source>
</evidence>
<comment type="cofactor">
    <cofactor evidence="8">
        <name>Zn(2+)</name>
        <dbReference type="ChEBI" id="CHEBI:29105"/>
    </cofactor>
    <text evidence="8">Binds 1 zinc ion per subunit.</text>
</comment>
<comment type="similarity">
    <text evidence="1">Belongs to the cytidine and deoxycytidylate deaminase family. ADAT2 subfamily.</text>
</comment>
<name>B4VR66_9CYAN</name>
<dbReference type="Pfam" id="PF14437">
    <property type="entry name" value="MafB19-deam"/>
    <property type="match status" value="1"/>
</dbReference>
<comment type="function">
    <text evidence="8">Catalyzes the deamination of adenosine to inosine at the wobble position 34 of tRNA(Arg2).</text>
</comment>
<dbReference type="STRING" id="118168.MC7420_1457"/>
<keyword evidence="3 8" id="KW-0819">tRNA processing</keyword>
<sequence length="186" mass="20559">MLPPINQVAYQKHRHWMNRSLAIAQSAGEAGEVPVGAVIIDNQDNLIATGENRRERDRDPTAHAEILALRAAGQALNTWHLNTCTLYVTLEPCAMCSGAIILARLGLLVYGADDPKTGTIRTVANSPDSAYSNHRLPVLAGIMETECREYLKSWFAQRRQRDLQSTLNHDINRTVPSVDDRGSQTS</sequence>